<evidence type="ECO:0000256" key="4">
    <source>
        <dbReference type="ARBA" id="ARBA00022679"/>
    </source>
</evidence>
<accession>A0A1X0VFV0</accession>
<reference evidence="9 10" key="1">
    <citation type="journal article" date="2017" name="Front. Microbiol.">
        <title>Genomic Characterization of Dairy Associated Leuconostoc Species and Diversity of Leuconostocs in Undefined Mixed Mesophilic Starter Cultures.</title>
        <authorList>
            <person name="Frantzen C.A."/>
            <person name="Kot W."/>
            <person name="Pedersen T.B."/>
            <person name="Ardo Y.M."/>
            <person name="Broadbent J.R."/>
            <person name="Neve H."/>
            <person name="Hansen L.H."/>
            <person name="Dal Bello F."/>
            <person name="Ostlie H.M."/>
            <person name="Kleppen H.P."/>
            <person name="Vogensen F.K."/>
            <person name="Holo H."/>
        </authorList>
    </citation>
    <scope>NUCLEOTIDE SEQUENCE [LARGE SCALE GENOMIC DNA]</scope>
    <source>
        <strain evidence="9 10">LMGCF08</strain>
    </source>
</reference>
<dbReference type="InterPro" id="IPR001678">
    <property type="entry name" value="MeTrfase_RsmB-F_NOP2_dom"/>
</dbReference>
<dbReference type="Pfam" id="PF13636">
    <property type="entry name" value="Methyltranf_PUA"/>
    <property type="match status" value="1"/>
</dbReference>
<dbReference type="Gene3D" id="2.30.130.60">
    <property type="match status" value="1"/>
</dbReference>
<dbReference type="InterPro" id="IPR031340">
    <property type="entry name" value="RsmF_methylt_CI"/>
</dbReference>
<dbReference type="Pfam" id="PF17125">
    <property type="entry name" value="Methyltr_RsmF_N"/>
    <property type="match status" value="1"/>
</dbReference>
<comment type="similarity">
    <text evidence="1 7">Belongs to the class I-like SAM-binding methyltransferase superfamily. RsmB/NOP family.</text>
</comment>
<evidence type="ECO:0000256" key="6">
    <source>
        <dbReference type="ARBA" id="ARBA00022884"/>
    </source>
</evidence>
<dbReference type="GO" id="GO:0001510">
    <property type="term" value="P:RNA methylation"/>
    <property type="evidence" value="ECO:0007669"/>
    <property type="project" value="InterPro"/>
</dbReference>
<keyword evidence="5 7" id="KW-0949">S-adenosyl-L-methionine</keyword>
<proteinExistence type="inferred from homology"/>
<dbReference type="AlphaFoldDB" id="A0A1X0VFV0"/>
<dbReference type="Proteomes" id="UP000192288">
    <property type="component" value="Unassembled WGS sequence"/>
</dbReference>
<comment type="caution">
    <text evidence="7">Lacks conserved residue(s) required for the propagation of feature annotation.</text>
</comment>
<evidence type="ECO:0000256" key="3">
    <source>
        <dbReference type="ARBA" id="ARBA00022603"/>
    </source>
</evidence>
<dbReference type="PANTHER" id="PTHR22807:SF30">
    <property type="entry name" value="28S RRNA (CYTOSINE(4447)-C(5))-METHYLTRANSFERASE-RELATED"/>
    <property type="match status" value="1"/>
</dbReference>
<feature type="active site" description="Nucleophile" evidence="7">
    <location>
        <position position="225"/>
    </location>
</feature>
<evidence type="ECO:0000256" key="5">
    <source>
        <dbReference type="ARBA" id="ARBA00022691"/>
    </source>
</evidence>
<gene>
    <name evidence="9" type="ORF">BMR96_00815</name>
</gene>
<dbReference type="InterPro" id="IPR031341">
    <property type="entry name" value="Methyltr_RsmF_N"/>
</dbReference>
<feature type="binding site" evidence="7">
    <location>
        <begin position="103"/>
        <end position="109"/>
    </location>
    <ligand>
        <name>S-adenosyl-L-methionine</name>
        <dbReference type="ChEBI" id="CHEBI:59789"/>
    </ligand>
</feature>
<dbReference type="PRINTS" id="PR02008">
    <property type="entry name" value="RCMTFAMILY"/>
</dbReference>
<dbReference type="Pfam" id="PF01189">
    <property type="entry name" value="Methyltr_RsmB-F"/>
    <property type="match status" value="1"/>
</dbReference>
<feature type="domain" description="SAM-dependent MTase RsmB/NOP-type" evidence="8">
    <location>
        <begin position="1"/>
        <end position="311"/>
    </location>
</feature>
<keyword evidence="6 7" id="KW-0694">RNA-binding</keyword>
<protein>
    <submittedName>
        <fullName evidence="9">RNA methyltransferase</fullName>
    </submittedName>
</protein>
<dbReference type="CDD" id="cd21147">
    <property type="entry name" value="RsmF_methylt_CTD1"/>
    <property type="match status" value="1"/>
</dbReference>
<dbReference type="InterPro" id="IPR027391">
    <property type="entry name" value="Nol1_Nop2_Fmu_2"/>
</dbReference>
<dbReference type="InterPro" id="IPR018314">
    <property type="entry name" value="RsmB/NOL1/NOP2-like_CS"/>
</dbReference>
<evidence type="ECO:0000256" key="1">
    <source>
        <dbReference type="ARBA" id="ARBA00007494"/>
    </source>
</evidence>
<keyword evidence="3 7" id="KW-0489">Methyltransferase</keyword>
<comment type="caution">
    <text evidence="9">The sequence shown here is derived from an EMBL/GenBank/DDBJ whole genome shotgun (WGS) entry which is preliminary data.</text>
</comment>
<feature type="binding site" evidence="7">
    <location>
        <position position="127"/>
    </location>
    <ligand>
        <name>S-adenosyl-L-methionine</name>
        <dbReference type="ChEBI" id="CHEBI:59789"/>
    </ligand>
</feature>
<dbReference type="EMBL" id="MPLS01000002">
    <property type="protein sequence ID" value="ORI98578.1"/>
    <property type="molecule type" value="Genomic_DNA"/>
</dbReference>
<dbReference type="GO" id="GO:0008173">
    <property type="term" value="F:RNA methyltransferase activity"/>
    <property type="evidence" value="ECO:0007669"/>
    <property type="project" value="InterPro"/>
</dbReference>
<dbReference type="RefSeq" id="WP_080519021.1">
    <property type="nucleotide sequence ID" value="NZ_MPLS01000002.1"/>
</dbReference>
<dbReference type="InterPro" id="IPR049560">
    <property type="entry name" value="MeTrfase_RsmB-F_NOP2_cat"/>
</dbReference>
<dbReference type="PANTHER" id="PTHR22807">
    <property type="entry name" value="NOP2 YEAST -RELATED NOL1/NOP2/FMU SUN DOMAIN-CONTAINING"/>
    <property type="match status" value="1"/>
</dbReference>
<feature type="binding site" evidence="7">
    <location>
        <position position="172"/>
    </location>
    <ligand>
        <name>S-adenosyl-L-methionine</name>
        <dbReference type="ChEBI" id="CHEBI:59789"/>
    </ligand>
</feature>
<dbReference type="GO" id="GO:0003723">
    <property type="term" value="F:RNA binding"/>
    <property type="evidence" value="ECO:0007669"/>
    <property type="project" value="UniProtKB-UniRule"/>
</dbReference>
<sequence>MNLPEDFKKKYTRLLGQEVTDFFNSFETIHQKGYRLNPLKANPVSHDTPNDGKVPYGQWGYFGTVDGHSKDHVTGVVYSQEPSAQFVGEVLAPKPGEKVLDLAAAPGGKSTHLAAFMMQKGLLWSNEIFMSRAKILSENIERLGVQNAIVSSQTPAELSARLPLFFDKILLDAPCSGEGMFRKDPAAMAYWHSDYPAENAQRQREILHETVKMLRPGGELVYSTCTFSPEEDEQMIAWLLDTYPEFELMPIDKPINSGISDGRPEWADSDFVSGVTTTSQTQNRSELLKTARLWPHHLNGEGHFVAKLVKRAKEVEPTENVIKALKPAELNREQQKVIADFWESTFQQFDIENRQFLLFGDRLFLAPDATPDLNGLKIVRPGLEIGTFKKNRFEPAHALALAVSPTQVKQQFNLVDQDWADYAHGDVINTDDPLSKGWILMVVNGNGAGWGKFVTGQIKNFLPKGLRFAVRA</sequence>
<dbReference type="Pfam" id="PF17126">
    <property type="entry name" value="RsmF_methylt_CI"/>
    <property type="match status" value="1"/>
</dbReference>
<dbReference type="STRING" id="33968.BMS77_02350"/>
<dbReference type="PROSITE" id="PS01153">
    <property type="entry name" value="NOL1_NOP2_SUN"/>
    <property type="match status" value="1"/>
</dbReference>
<evidence type="ECO:0000256" key="7">
    <source>
        <dbReference type="PROSITE-ProRule" id="PRU01023"/>
    </source>
</evidence>
<dbReference type="SUPFAM" id="SSF53335">
    <property type="entry name" value="S-adenosyl-L-methionine-dependent methyltransferases"/>
    <property type="match status" value="1"/>
</dbReference>
<dbReference type="InterPro" id="IPR023267">
    <property type="entry name" value="RCMT"/>
</dbReference>
<evidence type="ECO:0000256" key="2">
    <source>
        <dbReference type="ARBA" id="ARBA00022490"/>
    </source>
</evidence>
<dbReference type="eggNOG" id="COG0144">
    <property type="taxonomic scope" value="Bacteria"/>
</dbReference>
<dbReference type="Gene3D" id="3.40.50.150">
    <property type="entry name" value="Vaccinia Virus protein VP39"/>
    <property type="match status" value="1"/>
</dbReference>
<keyword evidence="4 7" id="KW-0808">Transferase</keyword>
<organism evidence="9 10">
    <name type="scientific">Leuconostoc pseudomesenteroides</name>
    <dbReference type="NCBI Taxonomy" id="33968"/>
    <lineage>
        <taxon>Bacteria</taxon>
        <taxon>Bacillati</taxon>
        <taxon>Bacillota</taxon>
        <taxon>Bacilli</taxon>
        <taxon>Lactobacillales</taxon>
        <taxon>Lactobacillaceae</taxon>
        <taxon>Leuconostoc</taxon>
    </lineage>
</organism>
<dbReference type="InterPro" id="IPR029063">
    <property type="entry name" value="SAM-dependent_MTases_sf"/>
</dbReference>
<name>A0A1X0VFV0_LEUPS</name>
<evidence type="ECO:0000313" key="9">
    <source>
        <dbReference type="EMBL" id="ORI98578.1"/>
    </source>
</evidence>
<dbReference type="PROSITE" id="PS51686">
    <property type="entry name" value="SAM_MT_RSMB_NOP"/>
    <property type="match status" value="1"/>
</dbReference>
<dbReference type="eggNOG" id="COG3270">
    <property type="taxonomic scope" value="Bacteria"/>
</dbReference>
<evidence type="ECO:0000259" key="8">
    <source>
        <dbReference type="PROSITE" id="PS51686"/>
    </source>
</evidence>
<dbReference type="Gene3D" id="3.30.70.1170">
    <property type="entry name" value="Sun protein, domain 3"/>
    <property type="match status" value="1"/>
</dbReference>
<keyword evidence="2" id="KW-0963">Cytoplasm</keyword>
<evidence type="ECO:0000313" key="10">
    <source>
        <dbReference type="Proteomes" id="UP000192288"/>
    </source>
</evidence>
<dbReference type="CDD" id="cd02440">
    <property type="entry name" value="AdoMet_MTases"/>
    <property type="match status" value="1"/>
</dbReference>